<sequence>MPRLPRLAGAATAALALGLIAASPAPGTGPVVTDARIAARFGLAAGQTPENIALERDGSADLTLAYARQIAHVTPDGQTRIRATLPAVPHPSTPVVHSALVTGIARAHDDTLYVNYATGTGKTGIWRLAPGEEPEQIAQLPKDGYPNGLALDERAGMLYAADSVLGTVWRVPLQGGPATAWARETALEPLTTASASGVGANGIKVHRGAVWVSNTDRGTLLRIPIGPDGSAGRTETPARGLTGIDDFAFTGSGRTVVAALNKPNQVVLVRRDGSPTVALDRRDGLSNPTSVAVLGRIVYVPSAAYTTRKDPNLLLARLRERGDRL</sequence>
<keyword evidence="1" id="KW-0732">Signal</keyword>
<evidence type="ECO:0000256" key="1">
    <source>
        <dbReference type="SAM" id="SignalP"/>
    </source>
</evidence>
<evidence type="ECO:0008006" key="4">
    <source>
        <dbReference type="Google" id="ProtNLM"/>
    </source>
</evidence>
<dbReference type="AlphaFoldDB" id="A0A6I6NKE7"/>
<dbReference type="Proteomes" id="UP000436138">
    <property type="component" value="Chromosome"/>
</dbReference>
<organism evidence="2 3">
    <name type="scientific">Streptomyces broussonetiae</name>
    <dbReference type="NCBI Taxonomy" id="2686304"/>
    <lineage>
        <taxon>Bacteria</taxon>
        <taxon>Bacillati</taxon>
        <taxon>Actinomycetota</taxon>
        <taxon>Actinomycetes</taxon>
        <taxon>Kitasatosporales</taxon>
        <taxon>Streptomycetaceae</taxon>
        <taxon>Streptomyces</taxon>
    </lineage>
</organism>
<proteinExistence type="predicted"/>
<dbReference type="RefSeq" id="WP_158928217.1">
    <property type="nucleotide sequence ID" value="NZ_CP047020.1"/>
</dbReference>
<dbReference type="Gene3D" id="2.120.10.30">
    <property type="entry name" value="TolB, C-terminal domain"/>
    <property type="match status" value="1"/>
</dbReference>
<feature type="chain" id="PRO_5039380003" description="SMP-30/Gluconolactonase/LRE-like region domain-containing protein" evidence="1">
    <location>
        <begin position="22"/>
        <end position="325"/>
    </location>
</feature>
<name>A0A6I6NKE7_9ACTN</name>
<reference evidence="2 3" key="1">
    <citation type="submission" date="2019-12" db="EMBL/GenBank/DDBJ databases">
        <title>Streptomyces sp. strain T44 isolated from rhizosphere soil of Broussonetia papyrifera.</title>
        <authorList>
            <person name="Mo P."/>
        </authorList>
    </citation>
    <scope>NUCLEOTIDE SEQUENCE [LARGE SCALE GENOMIC DNA]</scope>
    <source>
        <strain evidence="2 3">T44</strain>
    </source>
</reference>
<dbReference type="PANTHER" id="PTHR42060">
    <property type="entry name" value="NHL REPEAT-CONTAINING PROTEIN-RELATED"/>
    <property type="match status" value="1"/>
</dbReference>
<dbReference type="PANTHER" id="PTHR42060:SF1">
    <property type="entry name" value="NHL REPEAT-CONTAINING PROTEIN"/>
    <property type="match status" value="1"/>
</dbReference>
<dbReference type="InterPro" id="IPR011042">
    <property type="entry name" value="6-blade_b-propeller_TolB-like"/>
</dbReference>
<gene>
    <name evidence="2" type="ORF">GQF42_39975</name>
</gene>
<dbReference type="SUPFAM" id="SSF63829">
    <property type="entry name" value="Calcium-dependent phosphotriesterase"/>
    <property type="match status" value="1"/>
</dbReference>
<accession>A0A6I6NKE7</accession>
<dbReference type="KEGG" id="sbro:GQF42_39975"/>
<dbReference type="EMBL" id="CP047020">
    <property type="protein sequence ID" value="QHA08626.1"/>
    <property type="molecule type" value="Genomic_DNA"/>
</dbReference>
<dbReference type="InterPro" id="IPR052998">
    <property type="entry name" value="Hetero-Diels-Alderase-like"/>
</dbReference>
<feature type="signal peptide" evidence="1">
    <location>
        <begin position="1"/>
        <end position="21"/>
    </location>
</feature>
<evidence type="ECO:0000313" key="2">
    <source>
        <dbReference type="EMBL" id="QHA08626.1"/>
    </source>
</evidence>
<evidence type="ECO:0000313" key="3">
    <source>
        <dbReference type="Proteomes" id="UP000436138"/>
    </source>
</evidence>
<keyword evidence="3" id="KW-1185">Reference proteome</keyword>
<protein>
    <recommendedName>
        <fullName evidence="4">SMP-30/Gluconolactonase/LRE-like region domain-containing protein</fullName>
    </recommendedName>
</protein>